<evidence type="ECO:0000256" key="5">
    <source>
        <dbReference type="HAMAP-Rule" id="MF_01114"/>
    </source>
</evidence>
<proteinExistence type="inferred from homology"/>
<evidence type="ECO:0000259" key="8">
    <source>
        <dbReference type="Pfam" id="PF21982"/>
    </source>
</evidence>
<evidence type="ECO:0000313" key="9">
    <source>
        <dbReference type="EMBL" id="EIJ43572.1"/>
    </source>
</evidence>
<dbReference type="RefSeq" id="WP_002690858.1">
    <property type="nucleotide sequence ID" value="NZ_JH600070.1"/>
</dbReference>
<evidence type="ECO:0000259" key="7">
    <source>
        <dbReference type="Pfam" id="PF21981"/>
    </source>
</evidence>
<sequence>MLDAATYQQVKNNALDILSRREHSVVELQHKLLLRGYLYALVEQVVNELQAQDLLSDSRFCESFIRSRINKGYGWLHIQQALKMRGVQQQTIMACELLQDVDWFNLAKQVRMKRFGKKQPATLPERAKQMRFLQYRGFSHEQIRGALDNLE</sequence>
<protein>
    <recommendedName>
        <fullName evidence="3 5">Regulatory protein RecX</fullName>
    </recommendedName>
</protein>
<reference evidence="9 10" key="1">
    <citation type="submission" date="2011-11" db="EMBL/GenBank/DDBJ databases">
        <title>Improved High-Quality Draft sequence of Beggiatoa alba B18lD.</title>
        <authorList>
            <consortium name="US DOE Joint Genome Institute"/>
            <person name="Lucas S."/>
            <person name="Han J."/>
            <person name="Lapidus A."/>
            <person name="Cheng J.-F."/>
            <person name="Goodwin L."/>
            <person name="Pitluck S."/>
            <person name="Peters L."/>
            <person name="Mikhailova N."/>
            <person name="Held B."/>
            <person name="Detter J.C."/>
            <person name="Han C."/>
            <person name="Tapia R."/>
            <person name="Land M."/>
            <person name="Hauser L."/>
            <person name="Kyrpides N."/>
            <person name="Ivanova N."/>
            <person name="Pagani I."/>
            <person name="Samuel K."/>
            <person name="Teske A."/>
            <person name="Mueller J."/>
            <person name="Woyke T."/>
        </authorList>
    </citation>
    <scope>NUCLEOTIDE SEQUENCE [LARGE SCALE GENOMIC DNA]</scope>
    <source>
        <strain evidence="9 10">B18LD</strain>
    </source>
</reference>
<dbReference type="HAMAP" id="MF_01114">
    <property type="entry name" value="RecX"/>
    <property type="match status" value="1"/>
</dbReference>
<feature type="domain" description="RecX first three-helical" evidence="8">
    <location>
        <begin position="11"/>
        <end position="49"/>
    </location>
</feature>
<dbReference type="Pfam" id="PF21982">
    <property type="entry name" value="RecX_HTH1"/>
    <property type="match status" value="1"/>
</dbReference>
<dbReference type="Pfam" id="PF02631">
    <property type="entry name" value="RecX_HTH2"/>
    <property type="match status" value="1"/>
</dbReference>
<name>I3CIX9_9GAMM</name>
<dbReference type="InterPro" id="IPR036388">
    <property type="entry name" value="WH-like_DNA-bd_sf"/>
</dbReference>
<evidence type="ECO:0000256" key="1">
    <source>
        <dbReference type="ARBA" id="ARBA00004496"/>
    </source>
</evidence>
<dbReference type="HOGENOM" id="CLU_066607_3_2_6"/>
<dbReference type="STRING" id="395493.BegalDRAFT_2737"/>
<organism evidence="9 10">
    <name type="scientific">Beggiatoa alba B18LD</name>
    <dbReference type="NCBI Taxonomy" id="395493"/>
    <lineage>
        <taxon>Bacteria</taxon>
        <taxon>Pseudomonadati</taxon>
        <taxon>Pseudomonadota</taxon>
        <taxon>Gammaproteobacteria</taxon>
        <taxon>Thiotrichales</taxon>
        <taxon>Thiotrichaceae</taxon>
        <taxon>Beggiatoa</taxon>
    </lineage>
</organism>
<dbReference type="PANTHER" id="PTHR33602:SF1">
    <property type="entry name" value="REGULATORY PROTEIN RECX FAMILY PROTEIN"/>
    <property type="match status" value="1"/>
</dbReference>
<keyword evidence="10" id="KW-1185">Reference proteome</keyword>
<evidence type="ECO:0000256" key="3">
    <source>
        <dbReference type="ARBA" id="ARBA00018111"/>
    </source>
</evidence>
<gene>
    <name evidence="5" type="primary">recX</name>
    <name evidence="9" type="ORF">BegalDRAFT_2737</name>
</gene>
<evidence type="ECO:0000259" key="6">
    <source>
        <dbReference type="Pfam" id="PF02631"/>
    </source>
</evidence>
<evidence type="ECO:0000256" key="2">
    <source>
        <dbReference type="ARBA" id="ARBA00009695"/>
    </source>
</evidence>
<dbReference type="Pfam" id="PF21981">
    <property type="entry name" value="RecX_HTH3"/>
    <property type="match status" value="1"/>
</dbReference>
<feature type="domain" description="RecX second three-helical" evidence="6">
    <location>
        <begin position="56"/>
        <end position="92"/>
    </location>
</feature>
<dbReference type="EMBL" id="JH600070">
    <property type="protein sequence ID" value="EIJ43572.1"/>
    <property type="molecule type" value="Genomic_DNA"/>
</dbReference>
<dbReference type="InterPro" id="IPR003783">
    <property type="entry name" value="Regulatory_RecX"/>
</dbReference>
<dbReference type="Proteomes" id="UP000005744">
    <property type="component" value="Unassembled WGS sequence"/>
</dbReference>
<feature type="domain" description="RecX third three-helical" evidence="7">
    <location>
        <begin position="101"/>
        <end position="147"/>
    </location>
</feature>
<dbReference type="OrthoDB" id="7066780at2"/>
<dbReference type="InterPro" id="IPR053924">
    <property type="entry name" value="RecX_HTH_2nd"/>
</dbReference>
<dbReference type="InterPro" id="IPR053925">
    <property type="entry name" value="RecX_HTH_3rd"/>
</dbReference>
<dbReference type="eggNOG" id="COG2137">
    <property type="taxonomic scope" value="Bacteria"/>
</dbReference>
<dbReference type="InterPro" id="IPR053926">
    <property type="entry name" value="RecX_HTH_1st"/>
</dbReference>
<comment type="function">
    <text evidence="5">Modulates RecA activity.</text>
</comment>
<comment type="similarity">
    <text evidence="2 5">Belongs to the RecX family.</text>
</comment>
<evidence type="ECO:0000256" key="4">
    <source>
        <dbReference type="ARBA" id="ARBA00022490"/>
    </source>
</evidence>
<evidence type="ECO:0000313" key="10">
    <source>
        <dbReference type="Proteomes" id="UP000005744"/>
    </source>
</evidence>
<keyword evidence="4 5" id="KW-0963">Cytoplasm</keyword>
<dbReference type="Gene3D" id="1.10.10.10">
    <property type="entry name" value="Winged helix-like DNA-binding domain superfamily/Winged helix DNA-binding domain"/>
    <property type="match status" value="3"/>
</dbReference>
<dbReference type="AlphaFoldDB" id="I3CIX9"/>
<comment type="subcellular location">
    <subcellularLocation>
        <location evidence="1 5">Cytoplasm</location>
    </subcellularLocation>
</comment>
<dbReference type="PANTHER" id="PTHR33602">
    <property type="entry name" value="REGULATORY PROTEIN RECX FAMILY PROTEIN"/>
    <property type="match status" value="1"/>
</dbReference>
<dbReference type="GO" id="GO:0006282">
    <property type="term" value="P:regulation of DNA repair"/>
    <property type="evidence" value="ECO:0007669"/>
    <property type="project" value="UniProtKB-UniRule"/>
</dbReference>
<dbReference type="GO" id="GO:0005737">
    <property type="term" value="C:cytoplasm"/>
    <property type="evidence" value="ECO:0007669"/>
    <property type="project" value="UniProtKB-SubCell"/>
</dbReference>
<accession>I3CIX9</accession>